<reference evidence="1" key="1">
    <citation type="submission" date="2017-04" db="EMBL/GenBank/DDBJ databases">
        <title>Unveiling RNA virosphere associated with marine microorganisms.</title>
        <authorList>
            <person name="Urayama S."/>
            <person name="Takaki Y."/>
            <person name="Nishi S."/>
            <person name="Yoshida Y."/>
            <person name="Deguchi S."/>
            <person name="Takai K."/>
            <person name="Nunoura T."/>
        </authorList>
    </citation>
    <scope>NUCLEOTIDE SEQUENCE</scope>
</reference>
<dbReference type="EMBL" id="BDQC01000118">
    <property type="protein sequence ID" value="GBH22502.1"/>
    <property type="molecule type" value="Genomic_RNA"/>
</dbReference>
<evidence type="ECO:0000313" key="1">
    <source>
        <dbReference type="EMBL" id="GBH22502.1"/>
    </source>
</evidence>
<proteinExistence type="predicted"/>
<organism evidence="1">
    <name type="scientific">viral metagenome</name>
    <dbReference type="NCBI Taxonomy" id="1070528"/>
    <lineage>
        <taxon>unclassified sequences</taxon>
        <taxon>metagenomes</taxon>
        <taxon>organismal metagenomes</taxon>
    </lineage>
</organism>
<accession>A0A2V0RL98</accession>
<dbReference type="AlphaFoldDB" id="A0A2V0RL98"/>
<sequence length="179" mass="20183">MQTRGGVLADPVVALGAAESMLEAVEGQGWRAQNDFRSTLLAAEVLFPDFMPTGTRRVKTPRLLVDGMFIRAVVVKLLPGGWDEVKKIIYPGDHEWVWLLWKSWSRNVWIDWISGSVAPTGHAGWGLAPEVQAAMGEVLRKEDLYTWGKVTRRTIIARSLHLEMGSRHLFKEEKVWMGC</sequence>
<name>A0A2V0RL98_9ZZZZ</name>
<protein>
    <submittedName>
        <fullName evidence="1">Uncharacterized protein</fullName>
    </submittedName>
</protein>
<comment type="caution">
    <text evidence="1">The sequence shown here is derived from an EMBL/GenBank/DDBJ whole genome shotgun (WGS) entry which is preliminary data.</text>
</comment>